<evidence type="ECO:0000256" key="1">
    <source>
        <dbReference type="SAM" id="MobiDB-lite"/>
    </source>
</evidence>
<dbReference type="InterPro" id="IPR032474">
    <property type="entry name" value="Argonaute_N"/>
</dbReference>
<evidence type="ECO:0000313" key="5">
    <source>
        <dbReference type="Proteomes" id="UP000494165"/>
    </source>
</evidence>
<dbReference type="OrthoDB" id="10252740at2759"/>
<evidence type="ECO:0000313" key="4">
    <source>
        <dbReference type="EMBL" id="CAB3380288.1"/>
    </source>
</evidence>
<dbReference type="GO" id="GO:0034587">
    <property type="term" value="P:piRNA processing"/>
    <property type="evidence" value="ECO:0007669"/>
    <property type="project" value="UniProtKB-ARBA"/>
</dbReference>
<name>A0A8S1DCX5_9INSE</name>
<accession>A0A8S1DCX5</accession>
<dbReference type="Pfam" id="PF16486">
    <property type="entry name" value="ArgoN"/>
    <property type="match status" value="1"/>
</dbReference>
<dbReference type="Gene3D" id="3.40.50.2300">
    <property type="match status" value="1"/>
</dbReference>
<evidence type="ECO:0000259" key="2">
    <source>
        <dbReference type="PROSITE" id="PS50821"/>
    </source>
</evidence>
<dbReference type="InterPro" id="IPR003100">
    <property type="entry name" value="PAZ_dom"/>
</dbReference>
<dbReference type="SMART" id="SM01163">
    <property type="entry name" value="DUF1785"/>
    <property type="match status" value="1"/>
</dbReference>
<dbReference type="CDD" id="cd02846">
    <property type="entry name" value="PAZ_argonaute_like"/>
    <property type="match status" value="1"/>
</dbReference>
<protein>
    <recommendedName>
        <fullName evidence="6">Piwi domain-containing protein</fullName>
    </recommendedName>
</protein>
<organism evidence="4 5">
    <name type="scientific">Cloeon dipterum</name>
    <dbReference type="NCBI Taxonomy" id="197152"/>
    <lineage>
        <taxon>Eukaryota</taxon>
        <taxon>Metazoa</taxon>
        <taxon>Ecdysozoa</taxon>
        <taxon>Arthropoda</taxon>
        <taxon>Hexapoda</taxon>
        <taxon>Insecta</taxon>
        <taxon>Pterygota</taxon>
        <taxon>Palaeoptera</taxon>
        <taxon>Ephemeroptera</taxon>
        <taxon>Pisciforma</taxon>
        <taxon>Baetidae</taxon>
        <taxon>Cloeon</taxon>
    </lineage>
</organism>
<dbReference type="Pfam" id="PF02171">
    <property type="entry name" value="Piwi"/>
    <property type="match status" value="1"/>
</dbReference>
<evidence type="ECO:0000259" key="3">
    <source>
        <dbReference type="PROSITE" id="PS50822"/>
    </source>
</evidence>
<dbReference type="EMBL" id="CADEPI010000204">
    <property type="protein sequence ID" value="CAB3380288.1"/>
    <property type="molecule type" value="Genomic_DNA"/>
</dbReference>
<dbReference type="GO" id="GO:0003723">
    <property type="term" value="F:RNA binding"/>
    <property type="evidence" value="ECO:0007669"/>
    <property type="project" value="InterPro"/>
</dbReference>
<dbReference type="SUPFAM" id="SSF53098">
    <property type="entry name" value="Ribonuclease H-like"/>
    <property type="match status" value="1"/>
</dbReference>
<sequence>MGGKKKDRKNAKKGAAKGRSQQSAEDESNPPLADLHISSPSEVESNPDESDYTESDSVTDSASKASSPPLLSPSSDKSDLEKQPSPDDINNLEDFPKRTESTLGSTCPNLAVYVNYFEIKIDPKITTYNQYSVDIKMVKTGREDKDCPKALRWKAMEAYRLKFMPGRHPAYDGDQMMIATKPLRETAPDETVTLEDIQTEEGITLKINVNNVNKKVKLESIRQFANEKTKVAPQEAMQSLDWILRQAGNSNHLKVGRNFYTGELSDLKDGMALWQGLFQSTYLGRCGDLSSSSNKPKKSTDKDPKLYLNVDAVYKAFARPQSIENLAKVLNNELPQQTTGNNRNQSCDFTKLQNYLKGLKIIYSVPKTAPQRKIVYIVREVAQSANNISFIYGEKRVTVAEYMHKAKEYRLQHADWPCLAVGSRDKTLYLPVELCSVAKNQVTTKRLNEKQKNKMIEGTLVKPGARKQMILDQLNRLNLNQNPCMKEFGITVETSMTSVAGWHLSRPPLTEHKKNTVHFVTNTTCWKLNKLASPSNIIKSWAMVDLLENSSETITYEQQQLFNDVQAQLFVRLKLGVFVKIKPDYYWPKQEVANKMDLREFLRTLAPKKYDLVIIFIHGKIDGEDSYGTIKQMMDQELKLVSQCILRSRVIDAHKKGGSPESPVYYQIMLKINAKMGGTNYGIEELAKNMVFQPRTMIMGADVTHPGAGSTNVASFAAVTASYDSDFFRYHMNWRVQPPREEIIADLKEMTKEHILFYYKHSTGTTANQKKPQYIIFYRDGVSDTQFAEVKRKEVKAIQEACKEVAAQNRWEAYKPIIIFLVVQKRNHARFFPKISDDSNTVIPGVDPTSKNVKPGFFVDTVITHPWQMDFFLVSQIAAMGTACPARYRLLHRDETKLMNDDIIKKMTYYLCFLYTRCNKSVSYPAPTYYAHLAAARVKLYCNNKFDNIDTSAERNKDEIYQDWLAATRQVNNTTVRDMKDFIDNNPMYYV</sequence>
<feature type="compositionally biased region" description="Low complexity" evidence="1">
    <location>
        <begin position="60"/>
        <end position="75"/>
    </location>
</feature>
<dbReference type="PROSITE" id="PS50821">
    <property type="entry name" value="PAZ"/>
    <property type="match status" value="1"/>
</dbReference>
<dbReference type="PANTHER" id="PTHR22891">
    <property type="entry name" value="EUKARYOTIC TRANSLATION INITIATION FACTOR 2C"/>
    <property type="match status" value="1"/>
</dbReference>
<feature type="domain" description="PAZ" evidence="2">
    <location>
        <begin position="326"/>
        <end position="439"/>
    </location>
</feature>
<dbReference type="Pfam" id="PF08699">
    <property type="entry name" value="ArgoL1"/>
    <property type="match status" value="1"/>
</dbReference>
<dbReference type="Gene3D" id="3.30.420.10">
    <property type="entry name" value="Ribonuclease H-like superfamily/Ribonuclease H"/>
    <property type="match status" value="1"/>
</dbReference>
<dbReference type="AlphaFoldDB" id="A0A8S1DCX5"/>
<comment type="caution">
    <text evidence="4">The sequence shown here is derived from an EMBL/GenBank/DDBJ whole genome shotgun (WGS) entry which is preliminary data.</text>
</comment>
<dbReference type="InterPro" id="IPR036397">
    <property type="entry name" value="RNaseH_sf"/>
</dbReference>
<evidence type="ECO:0008006" key="6">
    <source>
        <dbReference type="Google" id="ProtNLM"/>
    </source>
</evidence>
<feature type="compositionally biased region" description="Basic residues" evidence="1">
    <location>
        <begin position="1"/>
        <end position="16"/>
    </location>
</feature>
<dbReference type="SMART" id="SM00950">
    <property type="entry name" value="Piwi"/>
    <property type="match status" value="1"/>
</dbReference>
<dbReference type="InterPro" id="IPR036085">
    <property type="entry name" value="PAZ_dom_sf"/>
</dbReference>
<keyword evidence="5" id="KW-1185">Reference proteome</keyword>
<dbReference type="InterPro" id="IPR003165">
    <property type="entry name" value="Piwi"/>
</dbReference>
<gene>
    <name evidence="4" type="ORF">CLODIP_2_CD07386</name>
</gene>
<feature type="region of interest" description="Disordered" evidence="1">
    <location>
        <begin position="1"/>
        <end position="101"/>
    </location>
</feature>
<dbReference type="Proteomes" id="UP000494165">
    <property type="component" value="Unassembled WGS sequence"/>
</dbReference>
<dbReference type="PROSITE" id="PS50822">
    <property type="entry name" value="PIWI"/>
    <property type="match status" value="1"/>
</dbReference>
<proteinExistence type="predicted"/>
<dbReference type="Pfam" id="PF02170">
    <property type="entry name" value="PAZ"/>
    <property type="match status" value="1"/>
</dbReference>
<dbReference type="InterPro" id="IPR012337">
    <property type="entry name" value="RNaseH-like_sf"/>
</dbReference>
<dbReference type="SUPFAM" id="SSF101690">
    <property type="entry name" value="PAZ domain"/>
    <property type="match status" value="1"/>
</dbReference>
<dbReference type="InterPro" id="IPR014811">
    <property type="entry name" value="ArgoL1"/>
</dbReference>
<feature type="compositionally biased region" description="Basic and acidic residues" evidence="1">
    <location>
        <begin position="76"/>
        <end position="85"/>
    </location>
</feature>
<reference evidence="4 5" key="1">
    <citation type="submission" date="2020-04" db="EMBL/GenBank/DDBJ databases">
        <authorList>
            <person name="Alioto T."/>
            <person name="Alioto T."/>
            <person name="Gomez Garrido J."/>
        </authorList>
    </citation>
    <scope>NUCLEOTIDE SEQUENCE [LARGE SCALE GENOMIC DNA]</scope>
</reference>
<feature type="compositionally biased region" description="Acidic residues" evidence="1">
    <location>
        <begin position="45"/>
        <end position="54"/>
    </location>
</feature>
<dbReference type="Gene3D" id="2.170.260.10">
    <property type="entry name" value="paz domain"/>
    <property type="match status" value="1"/>
</dbReference>
<feature type="domain" description="Piwi" evidence="3">
    <location>
        <begin position="612"/>
        <end position="943"/>
    </location>
</feature>